<evidence type="ECO:0000259" key="8">
    <source>
        <dbReference type="PROSITE" id="PS52019"/>
    </source>
</evidence>
<dbReference type="PROSITE" id="PS00606">
    <property type="entry name" value="KS3_1"/>
    <property type="match status" value="1"/>
</dbReference>
<dbReference type="PANTHER" id="PTHR43775:SF51">
    <property type="entry name" value="INACTIVE PHENOLPHTHIOCEROL SYNTHESIS POLYKETIDE SYNTHASE TYPE I PKS1-RELATED"/>
    <property type="match status" value="1"/>
</dbReference>
<keyword evidence="2" id="KW-0597">Phosphoprotein</keyword>
<reference evidence="10" key="1">
    <citation type="journal article" date="2019" name="Int. J. Syst. Evol. Microbiol.">
        <title>The Global Catalogue of Microorganisms (GCM) 10K type strain sequencing project: providing services to taxonomists for standard genome sequencing and annotation.</title>
        <authorList>
            <consortium name="The Broad Institute Genomics Platform"/>
            <consortium name="The Broad Institute Genome Sequencing Center for Infectious Disease"/>
            <person name="Wu L."/>
            <person name="Ma J."/>
        </authorList>
    </citation>
    <scope>NUCLEOTIDE SEQUENCE [LARGE SCALE GENOMIC DNA]</scope>
    <source>
        <strain evidence="10">CGMCC 4.7641</strain>
    </source>
</reference>
<dbReference type="InterPro" id="IPR020806">
    <property type="entry name" value="PKS_PP-bd"/>
</dbReference>
<dbReference type="Proteomes" id="UP001597483">
    <property type="component" value="Unassembled WGS sequence"/>
</dbReference>
<comment type="caution">
    <text evidence="9">The sequence shown here is derived from an EMBL/GenBank/DDBJ whole genome shotgun (WGS) entry which is preliminary data.</text>
</comment>
<dbReference type="SMART" id="SM00826">
    <property type="entry name" value="PKS_DH"/>
    <property type="match status" value="1"/>
</dbReference>
<feature type="region of interest" description="N-terminal hotdog fold" evidence="5">
    <location>
        <begin position="879"/>
        <end position="997"/>
    </location>
</feature>
<keyword evidence="3" id="KW-0808">Transferase</keyword>
<dbReference type="Pfam" id="PF00698">
    <property type="entry name" value="Acyl_transf_1"/>
    <property type="match status" value="1"/>
</dbReference>
<keyword evidence="10" id="KW-1185">Reference proteome</keyword>
<dbReference type="InterPro" id="IPR036291">
    <property type="entry name" value="NAD(P)-bd_dom_sf"/>
</dbReference>
<dbReference type="InterPro" id="IPR013968">
    <property type="entry name" value="PKS_KR"/>
</dbReference>
<protein>
    <submittedName>
        <fullName evidence="9">SDR family NAD(P)-dependent oxidoreductase</fullName>
    </submittedName>
</protein>
<feature type="active site" description="Proton acceptor; for dehydratase activity" evidence="5">
    <location>
        <position position="910"/>
    </location>
</feature>
<feature type="active site" description="Proton donor; for dehydratase activity" evidence="5">
    <location>
        <position position="1067"/>
    </location>
</feature>
<dbReference type="Pfam" id="PF16197">
    <property type="entry name" value="KAsynt_C_assoc"/>
    <property type="match status" value="1"/>
</dbReference>
<dbReference type="CDD" id="cd08956">
    <property type="entry name" value="KR_3_FAS_SDR_x"/>
    <property type="match status" value="1"/>
</dbReference>
<dbReference type="InterPro" id="IPR009081">
    <property type="entry name" value="PP-bd_ACP"/>
</dbReference>
<evidence type="ECO:0000256" key="4">
    <source>
        <dbReference type="ARBA" id="ARBA00023315"/>
    </source>
</evidence>
<dbReference type="InterPro" id="IPR055123">
    <property type="entry name" value="SpnB-like_Rossmann"/>
</dbReference>
<dbReference type="PROSITE" id="PS00012">
    <property type="entry name" value="PHOSPHOPANTETHEINE"/>
    <property type="match status" value="1"/>
</dbReference>
<dbReference type="InterPro" id="IPR049900">
    <property type="entry name" value="PKS_mFAS_DH"/>
</dbReference>
<dbReference type="SMART" id="SM00825">
    <property type="entry name" value="PKS_KS"/>
    <property type="match status" value="1"/>
</dbReference>
<feature type="domain" description="Ketosynthase family 3 (KS3)" evidence="7">
    <location>
        <begin position="20"/>
        <end position="444"/>
    </location>
</feature>
<dbReference type="EMBL" id="JBHUKS010000027">
    <property type="protein sequence ID" value="MFD2472721.1"/>
    <property type="molecule type" value="Genomic_DNA"/>
</dbReference>
<gene>
    <name evidence="9" type="ORF">ACFSVL_35370</name>
</gene>
<dbReference type="SUPFAM" id="SSF51735">
    <property type="entry name" value="NAD(P)-binding Rossmann-fold domains"/>
    <property type="match status" value="2"/>
</dbReference>
<dbReference type="Pfam" id="PF00109">
    <property type="entry name" value="ketoacyl-synt"/>
    <property type="match status" value="1"/>
</dbReference>
<dbReference type="InterPro" id="IPR014031">
    <property type="entry name" value="Ketoacyl_synth_C"/>
</dbReference>
<dbReference type="SUPFAM" id="SSF55048">
    <property type="entry name" value="Probable ACP-binding domain of malonyl-CoA ACP transacylase"/>
    <property type="match status" value="1"/>
</dbReference>
<dbReference type="Gene3D" id="3.40.50.720">
    <property type="entry name" value="NAD(P)-binding Rossmann-like Domain"/>
    <property type="match status" value="1"/>
</dbReference>
<keyword evidence="4" id="KW-0012">Acyltransferase</keyword>
<dbReference type="InterPro" id="IPR016035">
    <property type="entry name" value="Acyl_Trfase/lysoPLipase"/>
</dbReference>
<dbReference type="PROSITE" id="PS52004">
    <property type="entry name" value="KS3_2"/>
    <property type="match status" value="1"/>
</dbReference>
<dbReference type="PANTHER" id="PTHR43775">
    <property type="entry name" value="FATTY ACID SYNTHASE"/>
    <property type="match status" value="1"/>
</dbReference>
<dbReference type="Gene3D" id="3.40.366.10">
    <property type="entry name" value="Malonyl-Coenzyme A Acyl Carrier Protein, domain 2"/>
    <property type="match status" value="1"/>
</dbReference>
<sequence length="1679" mass="176653">MTADLRKAKQRVRDLEDARREPIAIVGMACRYPGGVRSPEDLWQLVAEGRDAISPFPDDRGWDVEALYDPDPARSGRSYVRAGGFLDDPGSFDAALFGISPREALAMDPQQRLLLETAWESLEHGRIDPLSLRGSRTGVFVGQNYQEYGPGLAVAPQRVEGNLVTGVVPSVASGRVSYSFGFEGPAVTVDTACSTSLVALHLATQSLRAGECTLALAGGVTVLATPGTFVEFSRQRVLAPDGRCKAFSAGANGMGMAEGVGLLVLERLSDAERNGHRVLAVVRGSAVNQDGASNGLTAPNGPSQERVIRAALASAGLSTQDVDAVEAHGTGTALGDPIEAQALLATYGQDRDRPLWLGALKSNIGHTLAASGVAGVIKMVQAIRHGSLPKTLHVDRPSSHVDWDSGSVRLVAEPMAWPEVDRPRRAGVSSFGISGTNAHVILEQAPAAEIPARTAAGPGPVVVSGRGVPAMQAQAAQLRDYATIHPEVDLADLGYSSAVTRAALPDRGFVIADDRADLLDKLDALATGQDLPDVRYGNASRTPGGVACMFPGQGSQRLGMGRDAYDRFPVFAEAFDEACAAVGQDLREVLWGNDEKLLERTQYAQSGLFVVGMGLWRLVESWGIESACVLGHSVGEITAACAAGIFSLSDAARLVSARGRLMDALPEGGAMVAVSASEDAVRPRLTPAVALAAVNGPESVVLSGDEDAVEKLAETLAAEGHRTRRLRVSHAFHSPRMQPILEEFRRVAESVEYRRPRIPFISGADPTTPDYWVRNIADTVRFADAVGKANTTVDARTFLELGPDRALSAAGTECLSEATFLPMMRRDQPEARTITTTAAQLYLHGTPPVWRSFEANLVDLPTYPFQRDRYWLDGISAGHPLVGETVEVAGGGLLLTGRLSTGDQPWLAEHVVLGATVVPGSAIAELALHAAAEVGSATVEELLLETPLVLDGPAELQVKVGEPGETGRRELTVHARPVGGDWTCHARATLSPAETTPLQVSWSVEGAPIDVSATYADLAGVGLGYGPSFQGLRAAWRSGTEIFAEVDLTEADQADTERYGVHPALLDSALHAVRHFFGSRLMLPFAWRGLTLHASGASSVRVRLTETGTDTVAVEMTDVHGSPVLSIESLAVRPVSAGQLGNHESLFGVEWFDVPFTETAGEQAVLAPGTTAAEVLTKVQDWVAEPRTTPLVVCTRNADTDPAAAAVSGLVRSVQTEHPGQFVLADLDTDTPPAGLAELGEPQVKVRDGRVSAPRLVRLPAADERFAWNPDGTVLITGGTGTLGRLVARHLVAEHGVRRLVLLSRSGGEVESLDADVTVVACDLTDREAVAGVLKEHQVTAVIHTAGVTDDGVVTSLTDERLAAVARPKVEGALILDELTEDLDAFVLFSSASGTLGNPGQSAYSAANAALDALARRRREAGQPATSIVWGLWEQSSGITGKLSDADRARISRAGLTPLPTETALGLFDAALASGEAAPVAIGLDPAAVRAAGPVPAMLRRLVPAGETRTAKRSVRLDVSALSGMERQQALADLVRAEAATVLGYGAPDAIGPDRAFADLGFDSLAVVELRNRLGAATGVSLPPTVVFDHPTPAALAEHLHRCLPSAEGTADPALGAEFDRLEAALETADALDRPKIAMRLSALMAKWTGTEPASPGEQDLSSASDDELFDLVDGLGAN</sequence>
<dbReference type="Gene3D" id="3.40.47.10">
    <property type="match status" value="1"/>
</dbReference>
<dbReference type="SMART" id="SM01294">
    <property type="entry name" value="PKS_PP_betabranch"/>
    <property type="match status" value="1"/>
</dbReference>
<dbReference type="InterPro" id="IPR049551">
    <property type="entry name" value="PKS_DH_C"/>
</dbReference>
<feature type="domain" description="PKS/mFAS DH" evidence="8">
    <location>
        <begin position="879"/>
        <end position="1141"/>
    </location>
</feature>
<dbReference type="Pfam" id="PF02801">
    <property type="entry name" value="Ketoacyl-synt_C"/>
    <property type="match status" value="1"/>
</dbReference>
<feature type="domain" description="Carrier" evidence="6">
    <location>
        <begin position="1529"/>
        <end position="1604"/>
    </location>
</feature>
<dbReference type="PROSITE" id="PS52019">
    <property type="entry name" value="PKS_MFAS_DH"/>
    <property type="match status" value="1"/>
</dbReference>
<dbReference type="InterPro" id="IPR036736">
    <property type="entry name" value="ACP-like_sf"/>
</dbReference>
<dbReference type="InterPro" id="IPR001227">
    <property type="entry name" value="Ac_transferase_dom_sf"/>
</dbReference>
<dbReference type="Pfam" id="PF22953">
    <property type="entry name" value="SpnB_Rossmann"/>
    <property type="match status" value="1"/>
</dbReference>
<dbReference type="Pfam" id="PF08659">
    <property type="entry name" value="KR"/>
    <property type="match status" value="1"/>
</dbReference>
<dbReference type="CDD" id="cd00833">
    <property type="entry name" value="PKS"/>
    <property type="match status" value="1"/>
</dbReference>
<evidence type="ECO:0000313" key="10">
    <source>
        <dbReference type="Proteomes" id="UP001597483"/>
    </source>
</evidence>
<evidence type="ECO:0000256" key="3">
    <source>
        <dbReference type="ARBA" id="ARBA00022679"/>
    </source>
</evidence>
<name>A0ABW5HHM5_9PSEU</name>
<dbReference type="SMART" id="SM00823">
    <property type="entry name" value="PKS_PP"/>
    <property type="match status" value="1"/>
</dbReference>
<dbReference type="InterPro" id="IPR014030">
    <property type="entry name" value="Ketoacyl_synth_N"/>
</dbReference>
<dbReference type="InterPro" id="IPR032821">
    <property type="entry name" value="PKS_assoc"/>
</dbReference>
<evidence type="ECO:0000259" key="6">
    <source>
        <dbReference type="PROSITE" id="PS50075"/>
    </source>
</evidence>
<organism evidence="9 10">
    <name type="scientific">Amycolatopsis silviterrae</name>
    <dbReference type="NCBI Taxonomy" id="1656914"/>
    <lineage>
        <taxon>Bacteria</taxon>
        <taxon>Bacillati</taxon>
        <taxon>Actinomycetota</taxon>
        <taxon>Actinomycetes</taxon>
        <taxon>Pseudonocardiales</taxon>
        <taxon>Pseudonocardiaceae</taxon>
        <taxon>Amycolatopsis</taxon>
    </lineage>
</organism>
<dbReference type="Gene3D" id="1.10.1200.10">
    <property type="entry name" value="ACP-like"/>
    <property type="match status" value="1"/>
</dbReference>
<dbReference type="SUPFAM" id="SSF52151">
    <property type="entry name" value="FabD/lysophospholipase-like"/>
    <property type="match status" value="1"/>
</dbReference>
<dbReference type="InterPro" id="IPR020807">
    <property type="entry name" value="PKS_DH"/>
</dbReference>
<dbReference type="InterPro" id="IPR016036">
    <property type="entry name" value="Malonyl_transacylase_ACP-bd"/>
</dbReference>
<dbReference type="InterPro" id="IPR018201">
    <property type="entry name" value="Ketoacyl_synth_AS"/>
</dbReference>
<dbReference type="Pfam" id="PF21089">
    <property type="entry name" value="PKS_DH_N"/>
    <property type="match status" value="1"/>
</dbReference>
<keyword evidence="1" id="KW-0596">Phosphopantetheine</keyword>
<dbReference type="InterPro" id="IPR057326">
    <property type="entry name" value="KR_dom"/>
</dbReference>
<dbReference type="Gene3D" id="3.10.129.110">
    <property type="entry name" value="Polyketide synthase dehydratase"/>
    <property type="match status" value="1"/>
</dbReference>
<accession>A0ABW5HHM5</accession>
<evidence type="ECO:0000256" key="1">
    <source>
        <dbReference type="ARBA" id="ARBA00022450"/>
    </source>
</evidence>
<dbReference type="RefSeq" id="WP_378310877.1">
    <property type="nucleotide sequence ID" value="NZ_JBHUKS010000027.1"/>
</dbReference>
<evidence type="ECO:0000259" key="7">
    <source>
        <dbReference type="PROSITE" id="PS52004"/>
    </source>
</evidence>
<dbReference type="InterPro" id="IPR049552">
    <property type="entry name" value="PKS_DH_N"/>
</dbReference>
<dbReference type="InterPro" id="IPR020841">
    <property type="entry name" value="PKS_Beta-ketoAc_synthase_dom"/>
</dbReference>
<dbReference type="Pfam" id="PF00550">
    <property type="entry name" value="PP-binding"/>
    <property type="match status" value="1"/>
</dbReference>
<evidence type="ECO:0000313" key="9">
    <source>
        <dbReference type="EMBL" id="MFD2472721.1"/>
    </source>
</evidence>
<dbReference type="InterPro" id="IPR016039">
    <property type="entry name" value="Thiolase-like"/>
</dbReference>
<evidence type="ECO:0000256" key="2">
    <source>
        <dbReference type="ARBA" id="ARBA00022553"/>
    </source>
</evidence>
<dbReference type="InterPro" id="IPR042104">
    <property type="entry name" value="PKS_dehydratase_sf"/>
</dbReference>
<dbReference type="SMART" id="SM00827">
    <property type="entry name" value="PKS_AT"/>
    <property type="match status" value="1"/>
</dbReference>
<dbReference type="Gene3D" id="3.30.70.3290">
    <property type="match status" value="1"/>
</dbReference>
<dbReference type="SUPFAM" id="SSF53901">
    <property type="entry name" value="Thiolase-like"/>
    <property type="match status" value="1"/>
</dbReference>
<feature type="region of interest" description="C-terminal hotdog fold" evidence="5">
    <location>
        <begin position="1006"/>
        <end position="1141"/>
    </location>
</feature>
<dbReference type="InterPro" id="IPR014043">
    <property type="entry name" value="Acyl_transferase_dom"/>
</dbReference>
<dbReference type="SUPFAM" id="SSF47336">
    <property type="entry name" value="ACP-like"/>
    <property type="match status" value="1"/>
</dbReference>
<dbReference type="InterPro" id="IPR006162">
    <property type="entry name" value="Ppantetheine_attach_site"/>
</dbReference>
<dbReference type="Pfam" id="PF14765">
    <property type="entry name" value="PS-DH"/>
    <property type="match status" value="1"/>
</dbReference>
<dbReference type="SMART" id="SM00822">
    <property type="entry name" value="PKS_KR"/>
    <property type="match status" value="1"/>
</dbReference>
<dbReference type="PROSITE" id="PS50075">
    <property type="entry name" value="CARRIER"/>
    <property type="match status" value="1"/>
</dbReference>
<evidence type="ECO:0000256" key="5">
    <source>
        <dbReference type="PROSITE-ProRule" id="PRU01363"/>
    </source>
</evidence>
<dbReference type="InterPro" id="IPR050091">
    <property type="entry name" value="PKS_NRPS_Biosynth_Enz"/>
</dbReference>
<proteinExistence type="predicted"/>